<sequence length="995" mass="109987">MNLDDPFWNDGLYYHCKAPWAIDPNVRTGINCVLLLGRIQEEFQLIAQELSRAVGWAISYHELLMSNIDYLKSLRDEYQDTHCLQSISSWNQDINIQLAASRISIHRRPFCKGGIIYLNSASASSTSNVSSSAKPSSPPLNPSAKPNPPPKSTNSRTLPSHEQVLIDLHIPGHTKMRQPQMQSPFGSNTGYPSQCRNLDLEFLHVGSQHGSTPLPLSDFVACQPSITSEQSAPSHPYSQHHHPYSRSHQQPQFGHATASSNHHLYNQTITRDRLISQPIQPSCNNQFINSHFHVPIPPAPAPLAASQQQLPPAPAPLEASCQQLPPAPAPLAASQHQQIKHHSQGMHISGQTTQPLPSFDQLTREAESAITKAREELSQKGGPKKGTRPKRKRTLQNKSAPTTAEAEINLNNGTTGAPQDDTLPPPLSFDSPQLAASLPLPPPAASLPLPPPAASLPLPPPAAFLPQGLKPAPASRARLEEDIVPEYRLLPLDELRRLAVEHAENARLCAEDLIELDGLYEEYQRQVYITTIKNKLCIEPVLDHLGLATRIKGSTCYNNFCQYNPEASKIRTDKSKTSQQHAHEMGLLWEQETDQQKWYNTEFLDSLPNPYKEGAKQAEAEALTNKKRKSYVDMKPDRWASKLKKLSTAYGVEGFLLLASRHKKQTVMTSGGSIMGVRFLDMFTEEMDLRTDFINYVKGQNVIAKVTGSLPPPPKKPRKQRTGKSDLADEKYAQYNKGLKSNNLKALRPLLVGELHKASNARWKVSNGWPGTHTIKSLQRVGVKMRVKKDNDLKVTPNDFCHRLDRLHNGKLHRLLVAVGEGWFELHSIDPEVVDVEDEHDIEVEPECLDAGEASRTAQDSSNDNPADKSTKEKSKSAKTRQRPKKANPKPTKSKAGPTRTKPSGVSSKQTRTSKKNNAKKNQNNKPTKSKASKSKNIASDNSESVEDTPDESSEEEDYDIGSDNSISLSDSSNGCGANDDEEDVSEEGEDGGGD</sequence>
<feature type="region of interest" description="Disordered" evidence="1">
    <location>
        <begin position="127"/>
        <end position="157"/>
    </location>
</feature>
<accession>A0A2N5STR2</accession>
<feature type="region of interest" description="Disordered" evidence="1">
    <location>
        <begin position="850"/>
        <end position="995"/>
    </location>
</feature>
<feature type="compositionally biased region" description="Polar residues" evidence="1">
    <location>
        <begin position="901"/>
        <end position="911"/>
    </location>
</feature>
<protein>
    <submittedName>
        <fullName evidence="2">Uncharacterized protein</fullName>
    </submittedName>
</protein>
<dbReference type="PANTHER" id="PTHR33096:SF1">
    <property type="entry name" value="CXC1-LIKE CYSTEINE CLUSTER ASSOCIATED WITH KDZ TRANSPOSASES DOMAIN-CONTAINING PROTEIN"/>
    <property type="match status" value="1"/>
</dbReference>
<evidence type="ECO:0000313" key="2">
    <source>
        <dbReference type="EMBL" id="PLW16580.1"/>
    </source>
</evidence>
<proteinExistence type="predicted"/>
<feature type="compositionally biased region" description="Basic residues" evidence="1">
    <location>
        <begin position="877"/>
        <end position="888"/>
    </location>
</feature>
<feature type="compositionally biased region" description="Acidic residues" evidence="1">
    <location>
        <begin position="979"/>
        <end position="995"/>
    </location>
</feature>
<dbReference type="AlphaFoldDB" id="A0A2N5STR2"/>
<name>A0A2N5STR2_9BASI</name>
<keyword evidence="3" id="KW-1185">Reference proteome</keyword>
<gene>
    <name evidence="2" type="ORF">PCANC_15020</name>
</gene>
<feature type="compositionally biased region" description="Pro residues" evidence="1">
    <location>
        <begin position="136"/>
        <end position="151"/>
    </location>
</feature>
<feature type="compositionally biased region" description="Pro residues" evidence="1">
    <location>
        <begin position="439"/>
        <end position="453"/>
    </location>
</feature>
<dbReference type="PANTHER" id="PTHR33096">
    <property type="entry name" value="CXC2 DOMAIN-CONTAINING PROTEIN"/>
    <property type="match status" value="1"/>
</dbReference>
<dbReference type="EMBL" id="PGCJ01000867">
    <property type="protein sequence ID" value="PLW16580.1"/>
    <property type="molecule type" value="Genomic_DNA"/>
</dbReference>
<feature type="compositionally biased region" description="Low complexity" evidence="1">
    <location>
        <begin position="962"/>
        <end position="975"/>
    </location>
</feature>
<feature type="region of interest" description="Disordered" evidence="1">
    <location>
        <begin position="299"/>
        <end position="357"/>
    </location>
</feature>
<feature type="region of interest" description="Disordered" evidence="1">
    <location>
        <begin position="707"/>
        <end position="727"/>
    </location>
</feature>
<evidence type="ECO:0000313" key="3">
    <source>
        <dbReference type="Proteomes" id="UP000235388"/>
    </source>
</evidence>
<feature type="compositionally biased region" description="Low complexity" evidence="1">
    <location>
        <begin position="302"/>
        <end position="337"/>
    </location>
</feature>
<dbReference type="OrthoDB" id="10561294at2759"/>
<feature type="compositionally biased region" description="Acidic residues" evidence="1">
    <location>
        <begin position="944"/>
        <end position="961"/>
    </location>
</feature>
<comment type="caution">
    <text evidence="2">The sequence shown here is derived from an EMBL/GenBank/DDBJ whole genome shotgun (WGS) entry which is preliminary data.</text>
</comment>
<evidence type="ECO:0000256" key="1">
    <source>
        <dbReference type="SAM" id="MobiDB-lite"/>
    </source>
</evidence>
<feature type="region of interest" description="Disordered" evidence="1">
    <location>
        <begin position="226"/>
        <end position="257"/>
    </location>
</feature>
<feature type="compositionally biased region" description="Basic residues" evidence="1">
    <location>
        <begin position="382"/>
        <end position="395"/>
    </location>
</feature>
<feature type="compositionally biased region" description="Polar residues" evidence="1">
    <location>
        <begin position="856"/>
        <end position="865"/>
    </location>
</feature>
<organism evidence="2 3">
    <name type="scientific">Puccinia coronata f. sp. avenae</name>
    <dbReference type="NCBI Taxonomy" id="200324"/>
    <lineage>
        <taxon>Eukaryota</taxon>
        <taxon>Fungi</taxon>
        <taxon>Dikarya</taxon>
        <taxon>Basidiomycota</taxon>
        <taxon>Pucciniomycotina</taxon>
        <taxon>Pucciniomycetes</taxon>
        <taxon>Pucciniales</taxon>
        <taxon>Pucciniaceae</taxon>
        <taxon>Puccinia</taxon>
    </lineage>
</organism>
<feature type="compositionally biased region" description="Basic and acidic residues" evidence="1">
    <location>
        <begin position="866"/>
        <end position="876"/>
    </location>
</feature>
<reference evidence="2 3" key="1">
    <citation type="submission" date="2017-11" db="EMBL/GenBank/DDBJ databases">
        <title>De novo assembly and phasing of dikaryotic genomes from two isolates of Puccinia coronata f. sp. avenae, the causal agent of oat crown rust.</title>
        <authorList>
            <person name="Miller M.E."/>
            <person name="Zhang Y."/>
            <person name="Omidvar V."/>
            <person name="Sperschneider J."/>
            <person name="Schwessinger B."/>
            <person name="Raley C."/>
            <person name="Palmer J.M."/>
            <person name="Garnica D."/>
            <person name="Upadhyaya N."/>
            <person name="Rathjen J."/>
            <person name="Taylor J.M."/>
            <person name="Park R.F."/>
            <person name="Dodds P.N."/>
            <person name="Hirsch C.D."/>
            <person name="Kianian S.F."/>
            <person name="Figueroa M."/>
        </authorList>
    </citation>
    <scope>NUCLEOTIDE SEQUENCE [LARGE SCALE GENOMIC DNA]</scope>
    <source>
        <strain evidence="2">12NC29</strain>
    </source>
</reference>
<dbReference type="Proteomes" id="UP000235388">
    <property type="component" value="Unassembled WGS sequence"/>
</dbReference>
<feature type="region of interest" description="Disordered" evidence="1">
    <location>
        <begin position="373"/>
        <end position="453"/>
    </location>
</feature>